<keyword evidence="5" id="KW-0519">Myristate</keyword>
<dbReference type="PROSITE" id="PS50222">
    <property type="entry name" value="EF_HAND_2"/>
    <property type="match status" value="1"/>
</dbReference>
<comment type="function">
    <text evidence="10">Cell autonomous antagonist of the canonical Wnt signaling pathway.</text>
</comment>
<dbReference type="InterPro" id="IPR002048">
    <property type="entry name" value="EF_hand_dom"/>
</dbReference>
<accession>A0A8B9QUS7</accession>
<dbReference type="PANTHER" id="PTHR22611:SF2">
    <property type="entry name" value="PROTEIN NAKED CUTICLE HOMOLOG 1"/>
    <property type="match status" value="1"/>
</dbReference>
<dbReference type="InterPro" id="IPR040140">
    <property type="entry name" value="Nkd-like"/>
</dbReference>
<dbReference type="InterPro" id="IPR011992">
    <property type="entry name" value="EF-hand-dom_pair"/>
</dbReference>
<evidence type="ECO:0000256" key="6">
    <source>
        <dbReference type="ARBA" id="ARBA00022723"/>
    </source>
</evidence>
<dbReference type="Ensembl" id="ENSAPLT00020003500.1">
    <property type="protein sequence ID" value="ENSAPLP00020003264.1"/>
    <property type="gene ID" value="ENSAPLG00020002383.1"/>
</dbReference>
<evidence type="ECO:0000256" key="7">
    <source>
        <dbReference type="ARBA" id="ARBA00022837"/>
    </source>
</evidence>
<feature type="region of interest" description="Disordered" evidence="11">
    <location>
        <begin position="261"/>
        <end position="280"/>
    </location>
</feature>
<feature type="region of interest" description="Disordered" evidence="11">
    <location>
        <begin position="128"/>
        <end position="161"/>
    </location>
</feature>
<dbReference type="GO" id="GO:0005509">
    <property type="term" value="F:calcium ion binding"/>
    <property type="evidence" value="ECO:0007669"/>
    <property type="project" value="InterPro"/>
</dbReference>
<evidence type="ECO:0000256" key="1">
    <source>
        <dbReference type="ARBA" id="ARBA00007081"/>
    </source>
</evidence>
<feature type="domain" description="EF-hand" evidence="12">
    <location>
        <begin position="55"/>
        <end position="90"/>
    </location>
</feature>
<evidence type="ECO:0000256" key="8">
    <source>
        <dbReference type="ARBA" id="ARBA00023136"/>
    </source>
</evidence>
<dbReference type="PANTHER" id="PTHR22611">
    <property type="entry name" value="PROTEIN NAKED CUTICLE"/>
    <property type="match status" value="1"/>
</dbReference>
<organism evidence="13 14">
    <name type="scientific">Anas platyrhynchos</name>
    <name type="common">Mallard</name>
    <name type="synonym">Anas boschas</name>
    <dbReference type="NCBI Taxonomy" id="8839"/>
    <lineage>
        <taxon>Eukaryota</taxon>
        <taxon>Metazoa</taxon>
        <taxon>Chordata</taxon>
        <taxon>Craniata</taxon>
        <taxon>Vertebrata</taxon>
        <taxon>Euteleostomi</taxon>
        <taxon>Archelosauria</taxon>
        <taxon>Archosauria</taxon>
        <taxon>Dinosauria</taxon>
        <taxon>Saurischia</taxon>
        <taxon>Theropoda</taxon>
        <taxon>Coelurosauria</taxon>
        <taxon>Aves</taxon>
        <taxon>Neognathae</taxon>
        <taxon>Galloanserae</taxon>
        <taxon>Anseriformes</taxon>
        <taxon>Anatidae</taxon>
        <taxon>Anatinae</taxon>
        <taxon>Anas</taxon>
    </lineage>
</organism>
<evidence type="ECO:0000256" key="9">
    <source>
        <dbReference type="ARBA" id="ARBA00023288"/>
    </source>
</evidence>
<dbReference type="GO" id="GO:0090090">
    <property type="term" value="P:negative regulation of canonical Wnt signaling pathway"/>
    <property type="evidence" value="ECO:0007669"/>
    <property type="project" value="UniProtKB-ARBA"/>
</dbReference>
<keyword evidence="3" id="KW-0963">Cytoplasm</keyword>
<dbReference type="GO" id="GO:0005737">
    <property type="term" value="C:cytoplasm"/>
    <property type="evidence" value="ECO:0007669"/>
    <property type="project" value="UniProtKB-SubCell"/>
</dbReference>
<evidence type="ECO:0000256" key="2">
    <source>
        <dbReference type="ARBA" id="ARBA00022475"/>
    </source>
</evidence>
<dbReference type="InterPro" id="IPR018247">
    <property type="entry name" value="EF_Hand_1_Ca_BS"/>
</dbReference>
<evidence type="ECO:0000256" key="4">
    <source>
        <dbReference type="ARBA" id="ARBA00022687"/>
    </source>
</evidence>
<evidence type="ECO:0000256" key="11">
    <source>
        <dbReference type="SAM" id="MobiDB-lite"/>
    </source>
</evidence>
<protein>
    <recommendedName>
        <fullName evidence="10">Protein naked cuticle homolog</fullName>
    </recommendedName>
</protein>
<comment type="subcellular location">
    <subcellularLocation>
        <location evidence="10">Cell membrane</location>
    </subcellularLocation>
    <subcellularLocation>
        <location evidence="10">Cytoplasm</location>
    </subcellularLocation>
</comment>
<dbReference type="GO" id="GO:0016055">
    <property type="term" value="P:Wnt signaling pathway"/>
    <property type="evidence" value="ECO:0007669"/>
    <property type="project" value="UniProtKB-UniRule"/>
</dbReference>
<name>A0A8B9QUS7_ANAPL</name>
<dbReference type="FunFam" id="1.10.238.10:FF:000166">
    <property type="entry name" value="Naked cuticle homolog 1 (Drosophila)"/>
    <property type="match status" value="1"/>
</dbReference>
<feature type="region of interest" description="Disordered" evidence="11">
    <location>
        <begin position="188"/>
        <end position="229"/>
    </location>
</feature>
<reference evidence="13" key="2">
    <citation type="submission" date="2025-08" db="UniProtKB">
        <authorList>
            <consortium name="Ensembl"/>
        </authorList>
    </citation>
    <scope>IDENTIFICATION</scope>
</reference>
<keyword evidence="7 10" id="KW-0106">Calcium</keyword>
<dbReference type="Gene3D" id="1.10.238.10">
    <property type="entry name" value="EF-hand"/>
    <property type="match status" value="1"/>
</dbReference>
<keyword evidence="2 10" id="KW-1003">Cell membrane</keyword>
<evidence type="ECO:0000313" key="13">
    <source>
        <dbReference type="Ensembl" id="ENSAPLP00020003264.1"/>
    </source>
</evidence>
<evidence type="ECO:0000256" key="10">
    <source>
        <dbReference type="RuleBase" id="RU367060"/>
    </source>
</evidence>
<comment type="similarity">
    <text evidence="1 10">Belongs to the NKD family.</text>
</comment>
<keyword evidence="9" id="KW-0449">Lipoprotein</keyword>
<dbReference type="SUPFAM" id="SSF47473">
    <property type="entry name" value="EF-hand"/>
    <property type="match status" value="1"/>
</dbReference>
<keyword evidence="6 10" id="KW-0479">Metal-binding</keyword>
<dbReference type="PROSITE" id="PS00018">
    <property type="entry name" value="EF_HAND_1"/>
    <property type="match status" value="1"/>
</dbReference>
<sequence length="368" mass="42034">VVFILKYIFAVALPPEKTDGVCSGDEKRAEKENDTRTGSKKQLKFEELQCDVSVEEDNRQEWTFTLYDFDNNGRVTREDITSLLHTIYEVVDASVNHSPSSSKTLRVKLTVAPDGSQKKKSILLNHTEAESKANEELRSSEKKQRASLRYHQSENNPEQSGCYRHCVDENIERRNHYLDLAGIENYTSKFGPGSPPAAQKHDPPSRVVSQTRSRSHEPETFHAHHRKSQVVDPSHINLAESSYAKIAEIQQRLRNQESNKHFVRSPKAQGKNVAPVHPGRAVRNKPFQGGPMPMASPSARVGQNLPYLPLQSQQVHKKHKQRAKENHQMCKTFQSPGTVVEKEHVRDLPTVILYEGQHHHHYHHFYQT</sequence>
<dbReference type="Proteomes" id="UP000694400">
    <property type="component" value="Chromosome 13"/>
</dbReference>
<evidence type="ECO:0000313" key="14">
    <source>
        <dbReference type="Proteomes" id="UP000694400"/>
    </source>
</evidence>
<dbReference type="AlphaFoldDB" id="A0A8B9QUS7"/>
<keyword evidence="4 10" id="KW-0879">Wnt signaling pathway</keyword>
<keyword evidence="8" id="KW-0472">Membrane</keyword>
<evidence type="ECO:0000259" key="12">
    <source>
        <dbReference type="PROSITE" id="PS50222"/>
    </source>
</evidence>
<dbReference type="GO" id="GO:0005886">
    <property type="term" value="C:plasma membrane"/>
    <property type="evidence" value="ECO:0007669"/>
    <property type="project" value="UniProtKB-SubCell"/>
</dbReference>
<feature type="compositionally biased region" description="Basic and acidic residues" evidence="11">
    <location>
        <begin position="128"/>
        <end position="144"/>
    </location>
</feature>
<evidence type="ECO:0000256" key="3">
    <source>
        <dbReference type="ARBA" id="ARBA00022490"/>
    </source>
</evidence>
<reference evidence="13" key="1">
    <citation type="submission" date="2019-08" db="EMBL/GenBank/DDBJ databases">
        <title>Three high-quality genomes provides insights into domestication of ducks.</title>
        <authorList>
            <person name="Hou Z.C."/>
            <person name="Zhu F."/>
            <person name="Yin Z.T."/>
            <person name="Zhang F."/>
        </authorList>
    </citation>
    <scope>NUCLEOTIDE SEQUENCE [LARGE SCALE GENOMIC DNA]</scope>
</reference>
<proteinExistence type="inferred from homology"/>
<reference evidence="13" key="3">
    <citation type="submission" date="2025-09" db="UniProtKB">
        <authorList>
            <consortium name="Ensembl"/>
        </authorList>
    </citation>
    <scope>IDENTIFICATION</scope>
</reference>
<evidence type="ECO:0000256" key="5">
    <source>
        <dbReference type="ARBA" id="ARBA00022707"/>
    </source>
</evidence>